<protein>
    <submittedName>
        <fullName evidence="3">Uncharacterized protein LOC108836793</fullName>
    </submittedName>
</protein>
<name>A0A9W3C6S8_RAPSA</name>
<dbReference type="Pfam" id="PF10551">
    <property type="entry name" value="MULE"/>
    <property type="match status" value="1"/>
</dbReference>
<evidence type="ECO:0000313" key="3">
    <source>
        <dbReference type="RefSeq" id="XP_056847240.1"/>
    </source>
</evidence>
<dbReference type="PANTHER" id="PTHR31973">
    <property type="entry name" value="POLYPROTEIN, PUTATIVE-RELATED"/>
    <property type="match status" value="1"/>
</dbReference>
<dbReference type="KEGG" id="rsz:108836793"/>
<dbReference type="GeneID" id="108836793"/>
<evidence type="ECO:0000259" key="1">
    <source>
        <dbReference type="Pfam" id="PF10551"/>
    </source>
</evidence>
<dbReference type="OrthoDB" id="1107596at2759"/>
<organism evidence="2 3">
    <name type="scientific">Raphanus sativus</name>
    <name type="common">Radish</name>
    <name type="synonym">Raphanus raphanistrum var. sativus</name>
    <dbReference type="NCBI Taxonomy" id="3726"/>
    <lineage>
        <taxon>Eukaryota</taxon>
        <taxon>Viridiplantae</taxon>
        <taxon>Streptophyta</taxon>
        <taxon>Embryophyta</taxon>
        <taxon>Tracheophyta</taxon>
        <taxon>Spermatophyta</taxon>
        <taxon>Magnoliopsida</taxon>
        <taxon>eudicotyledons</taxon>
        <taxon>Gunneridae</taxon>
        <taxon>Pentapetalae</taxon>
        <taxon>rosids</taxon>
        <taxon>malvids</taxon>
        <taxon>Brassicales</taxon>
        <taxon>Brassicaceae</taxon>
        <taxon>Brassiceae</taxon>
        <taxon>Raphanus</taxon>
    </lineage>
</organism>
<reference evidence="2" key="1">
    <citation type="journal article" date="2019" name="Database">
        <title>The radish genome database (RadishGD): an integrated information resource for radish genomics.</title>
        <authorList>
            <person name="Yu H.J."/>
            <person name="Baek S."/>
            <person name="Lee Y.J."/>
            <person name="Cho A."/>
            <person name="Mun J.H."/>
        </authorList>
    </citation>
    <scope>NUCLEOTIDE SEQUENCE [LARGE SCALE GENOMIC DNA]</scope>
    <source>
        <strain evidence="2">cv. WK10039</strain>
    </source>
</reference>
<sequence>MPLIGVDGCFLKSRMKGQLLVALGRDGDNAIYPVAWAVVGVENKDNWLWFVKKIKVDLGLEEGEGYVMVSDRQKGLIAAVKRALPWIEHRMCVRLIYGNLKKNHGKKPDMKLKIWNLAWSYNEADYKAKLRDIEQYDQGVYDDLMKSKPEKWCRAFYKLGPYCEDVENNSTESFNNSIGKARYKPFVPMLETIARLAMVRIAKRDVICSSHEGPYVIEKLESLHKLASESTVRPSTNQMYEVTTSYGCAHRVSLESRTCSCRTRTIYHGT</sequence>
<dbReference type="PANTHER" id="PTHR31973:SF187">
    <property type="entry name" value="MUTATOR TRANSPOSASE MUDRA PROTEIN"/>
    <property type="match status" value="1"/>
</dbReference>
<reference evidence="3" key="2">
    <citation type="submission" date="2025-08" db="UniProtKB">
        <authorList>
            <consortium name="RefSeq"/>
        </authorList>
    </citation>
    <scope>IDENTIFICATION</scope>
    <source>
        <tissue evidence="3">Leaf</tissue>
    </source>
</reference>
<gene>
    <name evidence="3" type="primary">LOC108836793</name>
</gene>
<dbReference type="Proteomes" id="UP000504610">
    <property type="component" value="Chromosome 7"/>
</dbReference>
<dbReference type="InterPro" id="IPR018289">
    <property type="entry name" value="MULE_transposase_dom"/>
</dbReference>
<proteinExistence type="predicted"/>
<feature type="domain" description="MULE transposase" evidence="1">
    <location>
        <begin position="4"/>
        <end position="98"/>
    </location>
</feature>
<keyword evidence="2" id="KW-1185">Reference proteome</keyword>
<evidence type="ECO:0000313" key="2">
    <source>
        <dbReference type="Proteomes" id="UP000504610"/>
    </source>
</evidence>
<dbReference type="AlphaFoldDB" id="A0A9W3C6S8"/>
<accession>A0A9W3C6S8</accession>
<dbReference type="RefSeq" id="XP_056847240.1">
    <property type="nucleotide sequence ID" value="XM_056991260.1"/>
</dbReference>